<dbReference type="EMBL" id="JAGQLK010000062">
    <property type="protein sequence ID" value="MCA9383381.1"/>
    <property type="molecule type" value="Genomic_DNA"/>
</dbReference>
<dbReference type="Pfam" id="PF12697">
    <property type="entry name" value="Abhydrolase_6"/>
    <property type="match status" value="1"/>
</dbReference>
<evidence type="ECO:0000259" key="1">
    <source>
        <dbReference type="Pfam" id="PF12697"/>
    </source>
</evidence>
<sequence length="127" mass="14031">MRQTTKINNNKIEYIVKGSGDPLLFIHGGTVSYRTYLPFIDKLSEKFQVYALSLPGAGRSSSIPLRWNHLDYGHLVNSFVQEHEIKPIIAGHSYGGAVSVISKALYPESFEKVILFAPAGIPVKTPS</sequence>
<accession>A0A955RIY3</accession>
<dbReference type="PANTHER" id="PTHR46438:SF11">
    <property type="entry name" value="LIPASE-RELATED"/>
    <property type="match status" value="1"/>
</dbReference>
<protein>
    <submittedName>
        <fullName evidence="2">Alpha/beta hydrolase</fullName>
    </submittedName>
</protein>
<dbReference type="AlphaFoldDB" id="A0A955RIY3"/>
<evidence type="ECO:0000313" key="2">
    <source>
        <dbReference type="EMBL" id="MCA9383381.1"/>
    </source>
</evidence>
<reference evidence="2" key="1">
    <citation type="submission" date="2020-04" db="EMBL/GenBank/DDBJ databases">
        <authorList>
            <person name="Zhang T."/>
        </authorList>
    </citation>
    <scope>NUCLEOTIDE SEQUENCE</scope>
    <source>
        <strain evidence="2">HKST-UBA14</strain>
    </source>
</reference>
<dbReference type="PRINTS" id="PR00111">
    <property type="entry name" value="ABHYDROLASE"/>
</dbReference>
<dbReference type="InterPro" id="IPR000073">
    <property type="entry name" value="AB_hydrolase_1"/>
</dbReference>
<organism evidence="2 3">
    <name type="scientific">Candidatus Dojkabacteria bacterium</name>
    <dbReference type="NCBI Taxonomy" id="2099670"/>
    <lineage>
        <taxon>Bacteria</taxon>
        <taxon>Candidatus Dojkabacteria</taxon>
    </lineage>
</organism>
<dbReference type="InterPro" id="IPR029058">
    <property type="entry name" value="AB_hydrolase_fold"/>
</dbReference>
<comment type="caution">
    <text evidence="2">The sequence shown here is derived from an EMBL/GenBank/DDBJ whole genome shotgun (WGS) entry which is preliminary data.</text>
</comment>
<feature type="domain" description="AB hydrolase-1" evidence="1">
    <location>
        <begin position="23"/>
        <end position="118"/>
    </location>
</feature>
<dbReference type="SUPFAM" id="SSF53474">
    <property type="entry name" value="alpha/beta-Hydrolases"/>
    <property type="match status" value="1"/>
</dbReference>
<dbReference type="Gene3D" id="3.40.50.1820">
    <property type="entry name" value="alpha/beta hydrolase"/>
    <property type="match status" value="1"/>
</dbReference>
<dbReference type="PANTHER" id="PTHR46438">
    <property type="entry name" value="ALPHA/BETA-HYDROLASES SUPERFAMILY PROTEIN"/>
    <property type="match status" value="1"/>
</dbReference>
<evidence type="ECO:0000313" key="3">
    <source>
        <dbReference type="Proteomes" id="UP000783287"/>
    </source>
</evidence>
<name>A0A955RIY3_9BACT</name>
<feature type="non-terminal residue" evidence="2">
    <location>
        <position position="127"/>
    </location>
</feature>
<gene>
    <name evidence="2" type="ORF">KC909_03385</name>
</gene>
<dbReference type="Proteomes" id="UP000783287">
    <property type="component" value="Unassembled WGS sequence"/>
</dbReference>
<proteinExistence type="predicted"/>
<dbReference type="GO" id="GO:0016787">
    <property type="term" value="F:hydrolase activity"/>
    <property type="evidence" value="ECO:0007669"/>
    <property type="project" value="UniProtKB-KW"/>
</dbReference>
<keyword evidence="2" id="KW-0378">Hydrolase</keyword>
<reference evidence="2" key="2">
    <citation type="journal article" date="2021" name="Microbiome">
        <title>Successional dynamics and alternative stable states in a saline activated sludge microbial community over 9 years.</title>
        <authorList>
            <person name="Wang Y."/>
            <person name="Ye J."/>
            <person name="Ju F."/>
            <person name="Liu L."/>
            <person name="Boyd J.A."/>
            <person name="Deng Y."/>
            <person name="Parks D.H."/>
            <person name="Jiang X."/>
            <person name="Yin X."/>
            <person name="Woodcroft B.J."/>
            <person name="Tyson G.W."/>
            <person name="Hugenholtz P."/>
            <person name="Polz M.F."/>
            <person name="Zhang T."/>
        </authorList>
    </citation>
    <scope>NUCLEOTIDE SEQUENCE</scope>
    <source>
        <strain evidence="2">HKST-UBA14</strain>
    </source>
</reference>